<reference evidence="2 3" key="1">
    <citation type="submission" date="2016-10" db="EMBL/GenBank/DDBJ databases">
        <authorList>
            <person name="de Groot N.N."/>
        </authorList>
    </citation>
    <scope>NUCLEOTIDE SEQUENCE [LARGE SCALE GENOMIC DNA]</scope>
    <source>
        <strain evidence="2 3">DSM 28286</strain>
    </source>
</reference>
<protein>
    <recommendedName>
        <fullName evidence="4">AsmA-like C-terminal region</fullName>
    </recommendedName>
</protein>
<evidence type="ECO:0000256" key="1">
    <source>
        <dbReference type="SAM" id="Phobius"/>
    </source>
</evidence>
<dbReference type="STRING" id="1465490.SAMN05444277_10146"/>
<keyword evidence="3" id="KW-1185">Reference proteome</keyword>
<organism evidence="2 3">
    <name type="scientific">Parafilimonas terrae</name>
    <dbReference type="NCBI Taxonomy" id="1465490"/>
    <lineage>
        <taxon>Bacteria</taxon>
        <taxon>Pseudomonadati</taxon>
        <taxon>Bacteroidota</taxon>
        <taxon>Chitinophagia</taxon>
        <taxon>Chitinophagales</taxon>
        <taxon>Chitinophagaceae</taxon>
        <taxon>Parafilimonas</taxon>
    </lineage>
</organism>
<feature type="transmembrane region" description="Helical" evidence="1">
    <location>
        <begin position="15"/>
        <end position="34"/>
    </location>
</feature>
<keyword evidence="1" id="KW-1133">Transmembrane helix</keyword>
<dbReference type="Proteomes" id="UP000199031">
    <property type="component" value="Unassembled WGS sequence"/>
</dbReference>
<evidence type="ECO:0000313" key="2">
    <source>
        <dbReference type="EMBL" id="SFP52910.1"/>
    </source>
</evidence>
<sequence>MTTTNNLIASSLKKIIIITASVIAVLLIGIFIYLKVRKSEDFEPLIKAKLQQVIKEASDSLYILNLDKIEIDVVGSKIKVHNAELLIDSTRLNQLLAEGTAPVDVYKISLSDLHIDGFNIADLLDKKNINLNALNIKNPTVEIYHPVNKRDTIFKDTATLYSRIQKSLGHFSLQDLSISNMNFIYHNIAEEKEKLTTFSNVSMRFNNIEIDSTTQFDTSRFLYAKQANIYIPGYTFRTPDSMYFLKADTLILHAAQKSIDATGLALQPRYSKQDFGKHLKFYKDRYDIKFKTASFNNIDWYNLFLGEGFTAKHAEFNNGSMEVYADKNIPPSPKSKIGNFPHQLLARLDMPVDIDTILIKNFEFTYRELNIKTQQTGAVTWTDISGQLTNVTNVPEKIAADKIVKVAAQSKLFNAGSFSAVFQFDMTKTKDGDFTLDINLGPMDGTVINPASKTLGLFEVNSLAIKKLNAHIIANSYKARSSVLFVYDDLNITALKKQEESKKLKKKKLVSFFANTFVINKSNTMNDARPEYVTYQRDPQRSFFSLIWKSLLKGITNTAS</sequence>
<keyword evidence="1" id="KW-0812">Transmembrane</keyword>
<proteinExistence type="predicted"/>
<dbReference type="EMBL" id="FOXQ01000001">
    <property type="protein sequence ID" value="SFP52910.1"/>
    <property type="molecule type" value="Genomic_DNA"/>
</dbReference>
<gene>
    <name evidence="2" type="ORF">SAMN05444277_10146</name>
</gene>
<evidence type="ECO:0000313" key="3">
    <source>
        <dbReference type="Proteomes" id="UP000199031"/>
    </source>
</evidence>
<accession>A0A1I5R3G4</accession>
<name>A0A1I5R3G4_9BACT</name>
<evidence type="ECO:0008006" key="4">
    <source>
        <dbReference type="Google" id="ProtNLM"/>
    </source>
</evidence>
<dbReference type="AlphaFoldDB" id="A0A1I5R3G4"/>
<keyword evidence="1" id="KW-0472">Membrane</keyword>